<evidence type="ECO:0000256" key="2">
    <source>
        <dbReference type="ARBA" id="ARBA00012528"/>
    </source>
</evidence>
<name>A0ABP7MZG5_9GAMM</name>
<keyword evidence="6 9" id="KW-0472">Membrane</keyword>
<feature type="transmembrane region" description="Helical" evidence="9">
    <location>
        <begin position="111"/>
        <end position="133"/>
    </location>
</feature>
<dbReference type="InterPro" id="IPR050469">
    <property type="entry name" value="Diguanylate_Cyclase"/>
</dbReference>
<comment type="caution">
    <text evidence="11">The sequence shown here is derived from an EMBL/GenBank/DDBJ whole genome shotgun (WGS) entry which is preliminary data.</text>
</comment>
<dbReference type="EC" id="2.7.7.65" evidence="2"/>
<evidence type="ECO:0000256" key="1">
    <source>
        <dbReference type="ARBA" id="ARBA00004651"/>
    </source>
</evidence>
<dbReference type="InterPro" id="IPR043128">
    <property type="entry name" value="Rev_trsase/Diguanyl_cyclase"/>
</dbReference>
<keyword evidence="8" id="KW-0175">Coiled coil</keyword>
<gene>
    <name evidence="11" type="ORF">GCM10022277_31240</name>
</gene>
<protein>
    <recommendedName>
        <fullName evidence="2">diguanylate cyclase</fullName>
        <ecNumber evidence="2">2.7.7.65</ecNumber>
    </recommendedName>
</protein>
<dbReference type="Gene3D" id="3.30.70.270">
    <property type="match status" value="1"/>
</dbReference>
<dbReference type="NCBIfam" id="TIGR00254">
    <property type="entry name" value="GGDEF"/>
    <property type="match status" value="1"/>
</dbReference>
<dbReference type="CDD" id="cd01949">
    <property type="entry name" value="GGDEF"/>
    <property type="match status" value="1"/>
</dbReference>
<feature type="domain" description="GGDEF" evidence="10">
    <location>
        <begin position="343"/>
        <end position="477"/>
    </location>
</feature>
<feature type="transmembrane region" description="Helical" evidence="9">
    <location>
        <begin position="6"/>
        <end position="27"/>
    </location>
</feature>
<evidence type="ECO:0000256" key="8">
    <source>
        <dbReference type="SAM" id="Coils"/>
    </source>
</evidence>
<feature type="transmembrane region" description="Helical" evidence="9">
    <location>
        <begin position="67"/>
        <end position="90"/>
    </location>
</feature>
<dbReference type="SUPFAM" id="SSF55073">
    <property type="entry name" value="Nucleotide cyclase"/>
    <property type="match status" value="1"/>
</dbReference>
<keyword evidence="5 9" id="KW-1133">Transmembrane helix</keyword>
<dbReference type="Pfam" id="PF05231">
    <property type="entry name" value="MASE1"/>
    <property type="match status" value="1"/>
</dbReference>
<evidence type="ECO:0000256" key="7">
    <source>
        <dbReference type="ARBA" id="ARBA00034247"/>
    </source>
</evidence>
<dbReference type="InterPro" id="IPR000160">
    <property type="entry name" value="GGDEF_dom"/>
</dbReference>
<feature type="transmembrane region" description="Helical" evidence="9">
    <location>
        <begin position="34"/>
        <end position="55"/>
    </location>
</feature>
<accession>A0ABP7MZG5</accession>
<proteinExistence type="predicted"/>
<feature type="coiled-coil region" evidence="8">
    <location>
        <begin position="281"/>
        <end position="315"/>
    </location>
</feature>
<feature type="transmembrane region" description="Helical" evidence="9">
    <location>
        <begin position="259"/>
        <end position="281"/>
    </location>
</feature>
<dbReference type="SMART" id="SM00267">
    <property type="entry name" value="GGDEF"/>
    <property type="match status" value="1"/>
</dbReference>
<reference evidence="12" key="1">
    <citation type="journal article" date="2019" name="Int. J. Syst. Evol. Microbiol.">
        <title>The Global Catalogue of Microorganisms (GCM) 10K type strain sequencing project: providing services to taxonomists for standard genome sequencing and annotation.</title>
        <authorList>
            <consortium name="The Broad Institute Genomics Platform"/>
            <consortium name="The Broad Institute Genome Sequencing Center for Infectious Disease"/>
            <person name="Wu L."/>
            <person name="Ma J."/>
        </authorList>
    </citation>
    <scope>NUCLEOTIDE SEQUENCE [LARGE SCALE GENOMIC DNA]</scope>
    <source>
        <strain evidence="12">JCM 17551</strain>
    </source>
</reference>
<dbReference type="Pfam" id="PF00990">
    <property type="entry name" value="GGDEF"/>
    <property type="match status" value="1"/>
</dbReference>
<dbReference type="InterPro" id="IPR029787">
    <property type="entry name" value="Nucleotide_cyclase"/>
</dbReference>
<dbReference type="RefSeq" id="WP_344799495.1">
    <property type="nucleotide sequence ID" value="NZ_BAABBN010000007.1"/>
</dbReference>
<evidence type="ECO:0000256" key="5">
    <source>
        <dbReference type="ARBA" id="ARBA00022989"/>
    </source>
</evidence>
<evidence type="ECO:0000256" key="6">
    <source>
        <dbReference type="ARBA" id="ARBA00023136"/>
    </source>
</evidence>
<dbReference type="InterPro" id="IPR007895">
    <property type="entry name" value="MASE1"/>
</dbReference>
<feature type="transmembrane region" description="Helical" evidence="9">
    <location>
        <begin position="211"/>
        <end position="228"/>
    </location>
</feature>
<sequence length="488" mass="53899">MAIYAIYITAGFLGISFVSFPPGHLSVIWLPSGIAFLGILLLGPSATIPIFLGSLSIKLPYLYQADAAVLSLLTLTVAAIIETFQGWYAHLLWNKIFASRGISSGADVLTFFTRVAFTPCLVTVWAIVGLFILTGYITSDLSPWQLWLENTVVITMAHTLGIFLVVALYQSYWLIKQDPWTLKEFKIGLISIIALLVVCAVSFSLSDLPLYLILPIFLVLIIHTGYAGSSIALTLVSFWTIIATANGLGPFVAEDTYLSLIHIMVFVLCLGLTMQFSALTLDNLNANKRDMANTIQKRTEELEKKNRQLLELASTDHLTGLCNRRSFEKIANKELERAQRYQTPLSILALDLDFFKTVNDTHGHAFGDEVLQTFTKSCLECLRKTDLMARLGGEEFVVLLPETTEYLAANVGEKLREAIEQIEAVSPEGINVTITCSVGVTTGTMQDENIAALLHRADEALYDAKKLGRNRVSIYKRMGTDTGVILPQ</sequence>
<evidence type="ECO:0000256" key="4">
    <source>
        <dbReference type="ARBA" id="ARBA00022692"/>
    </source>
</evidence>
<evidence type="ECO:0000256" key="9">
    <source>
        <dbReference type="SAM" id="Phobius"/>
    </source>
</evidence>
<evidence type="ECO:0000259" key="10">
    <source>
        <dbReference type="PROSITE" id="PS50887"/>
    </source>
</evidence>
<dbReference type="PANTHER" id="PTHR45138:SF9">
    <property type="entry name" value="DIGUANYLATE CYCLASE DGCM-RELATED"/>
    <property type="match status" value="1"/>
</dbReference>
<dbReference type="Proteomes" id="UP001501565">
    <property type="component" value="Unassembled WGS sequence"/>
</dbReference>
<organism evidence="11 12">
    <name type="scientific">Litoribacillus peritrichatus</name>
    <dbReference type="NCBI Taxonomy" id="718191"/>
    <lineage>
        <taxon>Bacteria</taxon>
        <taxon>Pseudomonadati</taxon>
        <taxon>Pseudomonadota</taxon>
        <taxon>Gammaproteobacteria</taxon>
        <taxon>Oceanospirillales</taxon>
        <taxon>Oceanospirillaceae</taxon>
        <taxon>Litoribacillus</taxon>
    </lineage>
</organism>
<dbReference type="PANTHER" id="PTHR45138">
    <property type="entry name" value="REGULATORY COMPONENTS OF SENSORY TRANSDUCTION SYSTEM"/>
    <property type="match status" value="1"/>
</dbReference>
<keyword evidence="4 9" id="KW-0812">Transmembrane</keyword>
<evidence type="ECO:0000256" key="3">
    <source>
        <dbReference type="ARBA" id="ARBA00022475"/>
    </source>
</evidence>
<comment type="catalytic activity">
    <reaction evidence="7">
        <text>2 GTP = 3',3'-c-di-GMP + 2 diphosphate</text>
        <dbReference type="Rhea" id="RHEA:24898"/>
        <dbReference type="ChEBI" id="CHEBI:33019"/>
        <dbReference type="ChEBI" id="CHEBI:37565"/>
        <dbReference type="ChEBI" id="CHEBI:58805"/>
        <dbReference type="EC" id="2.7.7.65"/>
    </reaction>
</comment>
<evidence type="ECO:0000313" key="12">
    <source>
        <dbReference type="Proteomes" id="UP001501565"/>
    </source>
</evidence>
<keyword evidence="12" id="KW-1185">Reference proteome</keyword>
<dbReference type="EMBL" id="BAABBN010000007">
    <property type="protein sequence ID" value="GAA3932115.1"/>
    <property type="molecule type" value="Genomic_DNA"/>
</dbReference>
<feature type="transmembrane region" description="Helical" evidence="9">
    <location>
        <begin position="187"/>
        <end position="205"/>
    </location>
</feature>
<comment type="subcellular location">
    <subcellularLocation>
        <location evidence="1">Cell membrane</location>
        <topology evidence="1">Multi-pass membrane protein</topology>
    </subcellularLocation>
</comment>
<dbReference type="PROSITE" id="PS50887">
    <property type="entry name" value="GGDEF"/>
    <property type="match status" value="1"/>
</dbReference>
<feature type="transmembrane region" description="Helical" evidence="9">
    <location>
        <begin position="153"/>
        <end position="175"/>
    </location>
</feature>
<evidence type="ECO:0000313" key="11">
    <source>
        <dbReference type="EMBL" id="GAA3932115.1"/>
    </source>
</evidence>
<keyword evidence="3" id="KW-1003">Cell membrane</keyword>